<dbReference type="SUPFAM" id="SSF55785">
    <property type="entry name" value="PYP-like sensor domain (PAS domain)"/>
    <property type="match status" value="1"/>
</dbReference>
<keyword evidence="4" id="KW-1185">Reference proteome</keyword>
<name>A0A4Y8Q2E4_9BACL</name>
<dbReference type="InterPro" id="IPR000014">
    <property type="entry name" value="PAS"/>
</dbReference>
<dbReference type="RefSeq" id="WP_134752583.1">
    <property type="nucleotide sequence ID" value="NZ_MYFO02000003.1"/>
</dbReference>
<evidence type="ECO:0000313" key="4">
    <source>
        <dbReference type="Proteomes" id="UP000298246"/>
    </source>
</evidence>
<dbReference type="InterPro" id="IPR029787">
    <property type="entry name" value="Nucleotide_cyclase"/>
</dbReference>
<gene>
    <name evidence="3" type="ORF">B5M42_10720</name>
</gene>
<dbReference type="AlphaFoldDB" id="A0A4Y8Q2E4"/>
<evidence type="ECO:0000313" key="3">
    <source>
        <dbReference type="EMBL" id="TFE88019.1"/>
    </source>
</evidence>
<dbReference type="OrthoDB" id="9759607at2"/>
<sequence>MYRGEALPLNNAVESESATFFGQIVQQSWELFSVLGLDGELLHVSASCQRTLGAILPTSRAFLERVHEEDRQLLRQLFWATAQGGGGGTLDFRVQHMNGEWLWLESRLIAIYSPTGELRQVVFVARDITARKQQEARLLNMAYHDPLTGLPNRRLFREHLNQALLQAKRSGGTMALLYLDIDDFKIINDTMGHDTGDAFLQVFAERVRGALREIDTCARMGGDEFTILLPVVDEPANVETVARRIFQSLQRPWDVGEYQFTATVSMGIAVYPNDGKDAASLLKHVDSALYQVKGHGRNGYQFYRAQTYEKPDNAG</sequence>
<feature type="domain" description="GGDEF" evidence="2">
    <location>
        <begin position="172"/>
        <end position="305"/>
    </location>
</feature>
<dbReference type="PROSITE" id="PS50887">
    <property type="entry name" value="GGDEF"/>
    <property type="match status" value="1"/>
</dbReference>
<dbReference type="Pfam" id="PF08447">
    <property type="entry name" value="PAS_3"/>
    <property type="match status" value="1"/>
</dbReference>
<evidence type="ECO:0008006" key="5">
    <source>
        <dbReference type="Google" id="ProtNLM"/>
    </source>
</evidence>
<dbReference type="PANTHER" id="PTHR46663:SF3">
    <property type="entry name" value="SLL0267 PROTEIN"/>
    <property type="match status" value="1"/>
</dbReference>
<evidence type="ECO:0000259" key="1">
    <source>
        <dbReference type="PROSITE" id="PS50113"/>
    </source>
</evidence>
<dbReference type="CDD" id="cd01949">
    <property type="entry name" value="GGDEF"/>
    <property type="match status" value="1"/>
</dbReference>
<dbReference type="Pfam" id="PF00990">
    <property type="entry name" value="GGDEF"/>
    <property type="match status" value="1"/>
</dbReference>
<dbReference type="InterPro" id="IPR013655">
    <property type="entry name" value="PAS_fold_3"/>
</dbReference>
<evidence type="ECO:0000259" key="2">
    <source>
        <dbReference type="PROSITE" id="PS50887"/>
    </source>
</evidence>
<dbReference type="SUPFAM" id="SSF55073">
    <property type="entry name" value="Nucleotide cyclase"/>
    <property type="match status" value="1"/>
</dbReference>
<dbReference type="Gene3D" id="3.30.70.270">
    <property type="match status" value="1"/>
</dbReference>
<dbReference type="InterPro" id="IPR000160">
    <property type="entry name" value="GGDEF_dom"/>
</dbReference>
<dbReference type="PANTHER" id="PTHR46663">
    <property type="entry name" value="DIGUANYLATE CYCLASE DGCT-RELATED"/>
    <property type="match status" value="1"/>
</dbReference>
<protein>
    <recommendedName>
        <fullName evidence="5">Diguanylate cyclase</fullName>
    </recommendedName>
</protein>
<reference evidence="3 4" key="1">
    <citation type="submission" date="2017-03" db="EMBL/GenBank/DDBJ databases">
        <title>Isolation of Levoglucosan Utilizing Bacteria.</title>
        <authorList>
            <person name="Arya A.S."/>
        </authorList>
    </citation>
    <scope>NUCLEOTIDE SEQUENCE [LARGE SCALE GENOMIC DNA]</scope>
    <source>
        <strain evidence="3 4">MEC069</strain>
    </source>
</reference>
<feature type="domain" description="PAC" evidence="1">
    <location>
        <begin position="88"/>
        <end position="140"/>
    </location>
</feature>
<dbReference type="SMART" id="SM00267">
    <property type="entry name" value="GGDEF"/>
    <property type="match status" value="1"/>
</dbReference>
<dbReference type="InterPro" id="IPR052163">
    <property type="entry name" value="DGC-Regulatory_Protein"/>
</dbReference>
<dbReference type="EMBL" id="MYFO01000011">
    <property type="protein sequence ID" value="TFE88019.1"/>
    <property type="molecule type" value="Genomic_DNA"/>
</dbReference>
<dbReference type="InterPro" id="IPR001610">
    <property type="entry name" value="PAC"/>
</dbReference>
<organism evidence="3 4">
    <name type="scientific">Paenibacillus athensensis</name>
    <dbReference type="NCBI Taxonomy" id="1967502"/>
    <lineage>
        <taxon>Bacteria</taxon>
        <taxon>Bacillati</taxon>
        <taxon>Bacillota</taxon>
        <taxon>Bacilli</taxon>
        <taxon>Bacillales</taxon>
        <taxon>Paenibacillaceae</taxon>
        <taxon>Paenibacillus</taxon>
    </lineage>
</organism>
<dbReference type="NCBIfam" id="TIGR00229">
    <property type="entry name" value="sensory_box"/>
    <property type="match status" value="1"/>
</dbReference>
<accession>A0A4Y8Q2E4</accession>
<dbReference type="NCBIfam" id="TIGR00254">
    <property type="entry name" value="GGDEF"/>
    <property type="match status" value="1"/>
</dbReference>
<dbReference type="InterPro" id="IPR043128">
    <property type="entry name" value="Rev_trsase/Diguanyl_cyclase"/>
</dbReference>
<dbReference type="Proteomes" id="UP000298246">
    <property type="component" value="Unassembled WGS sequence"/>
</dbReference>
<dbReference type="CDD" id="cd00130">
    <property type="entry name" value="PAS"/>
    <property type="match status" value="1"/>
</dbReference>
<proteinExistence type="predicted"/>
<dbReference type="SMART" id="SM00086">
    <property type="entry name" value="PAC"/>
    <property type="match status" value="1"/>
</dbReference>
<dbReference type="FunFam" id="3.30.70.270:FF:000001">
    <property type="entry name" value="Diguanylate cyclase domain protein"/>
    <property type="match status" value="1"/>
</dbReference>
<dbReference type="PROSITE" id="PS50113">
    <property type="entry name" value="PAC"/>
    <property type="match status" value="1"/>
</dbReference>
<dbReference type="InterPro" id="IPR000700">
    <property type="entry name" value="PAS-assoc_C"/>
</dbReference>
<dbReference type="InterPro" id="IPR035965">
    <property type="entry name" value="PAS-like_dom_sf"/>
</dbReference>
<comment type="caution">
    <text evidence="3">The sequence shown here is derived from an EMBL/GenBank/DDBJ whole genome shotgun (WGS) entry which is preliminary data.</text>
</comment>
<dbReference type="Gene3D" id="3.30.450.20">
    <property type="entry name" value="PAS domain"/>
    <property type="match status" value="1"/>
</dbReference>